<dbReference type="RefSeq" id="WP_280998813.1">
    <property type="nucleotide sequence ID" value="NZ_CP069362.1"/>
</dbReference>
<name>A0ABY8PQE2_9BACT</name>
<keyword evidence="4 7" id="KW-0812">Transmembrane</keyword>
<sequence length="161" mass="17976">MKKYLSTFLTLWVIWIALTGFSSAELLTGLIVSLVLAGVISKVVDYSFDFTIIPKLFVFIFVYVPVFIVEMIKANFDVAARVLNPALPLNPGFVKIPTKLKGNVGKLTLANSITLTPGTLSIDADDDYIYIHWIDVKGETPEEYQKHVSSKFEKILGGIYR</sequence>
<accession>A0ABY8PQE2</accession>
<dbReference type="Pfam" id="PF01899">
    <property type="entry name" value="MNHE"/>
    <property type="match status" value="1"/>
</dbReference>
<feature type="transmembrane region" description="Helical" evidence="7">
    <location>
        <begin position="53"/>
        <end position="72"/>
    </location>
</feature>
<evidence type="ECO:0000256" key="4">
    <source>
        <dbReference type="ARBA" id="ARBA00022692"/>
    </source>
</evidence>
<evidence type="ECO:0000313" key="8">
    <source>
        <dbReference type="EMBL" id="WGS64850.1"/>
    </source>
</evidence>
<keyword evidence="5 7" id="KW-1133">Transmembrane helix</keyword>
<organism evidence="8 9">
    <name type="scientific">Marinitoga aeolica</name>
    <dbReference type="NCBI Taxonomy" id="2809031"/>
    <lineage>
        <taxon>Bacteria</taxon>
        <taxon>Thermotogati</taxon>
        <taxon>Thermotogota</taxon>
        <taxon>Thermotogae</taxon>
        <taxon>Petrotogales</taxon>
        <taxon>Petrotogaceae</taxon>
        <taxon>Marinitoga</taxon>
    </lineage>
</organism>
<protein>
    <submittedName>
        <fullName evidence="8">Na+/H+ antiporter subunit E</fullName>
    </submittedName>
</protein>
<gene>
    <name evidence="8" type="ORF">JRV97_10915</name>
</gene>
<evidence type="ECO:0000256" key="1">
    <source>
        <dbReference type="ARBA" id="ARBA00004651"/>
    </source>
</evidence>
<evidence type="ECO:0000256" key="5">
    <source>
        <dbReference type="ARBA" id="ARBA00022989"/>
    </source>
</evidence>
<dbReference type="InterPro" id="IPR002758">
    <property type="entry name" value="Cation_antiport_E"/>
</dbReference>
<evidence type="ECO:0000256" key="6">
    <source>
        <dbReference type="ARBA" id="ARBA00023136"/>
    </source>
</evidence>
<dbReference type="PIRSF" id="PIRSF019239">
    <property type="entry name" value="MrpE"/>
    <property type="match status" value="1"/>
</dbReference>
<reference evidence="8 9" key="1">
    <citation type="submission" date="2021-02" db="EMBL/GenBank/DDBJ databases">
        <title>Characterization of Marinitoga sp. nov. str. BP5-C20A.</title>
        <authorList>
            <person name="Erauso G."/>
            <person name="Postec A."/>
        </authorList>
    </citation>
    <scope>NUCLEOTIDE SEQUENCE [LARGE SCALE GENOMIC DNA]</scope>
    <source>
        <strain evidence="8 9">BP5-C20A</strain>
    </source>
</reference>
<comment type="subcellular location">
    <subcellularLocation>
        <location evidence="1">Cell membrane</location>
        <topology evidence="1">Multi-pass membrane protein</topology>
    </subcellularLocation>
</comment>
<comment type="similarity">
    <text evidence="2">Belongs to the CPA3 antiporters (TC 2.A.63) subunit E family.</text>
</comment>
<dbReference type="PANTHER" id="PTHR34584">
    <property type="entry name" value="NA(+)/H(+) ANTIPORTER SUBUNIT E1"/>
    <property type="match status" value="1"/>
</dbReference>
<evidence type="ECO:0000256" key="2">
    <source>
        <dbReference type="ARBA" id="ARBA00006228"/>
    </source>
</evidence>
<dbReference type="PANTHER" id="PTHR34584:SF1">
    <property type="entry name" value="NA(+)_H(+) ANTIPORTER SUBUNIT E1"/>
    <property type="match status" value="1"/>
</dbReference>
<keyword evidence="3" id="KW-1003">Cell membrane</keyword>
<proteinExistence type="inferred from homology"/>
<evidence type="ECO:0000256" key="7">
    <source>
        <dbReference type="SAM" id="Phobius"/>
    </source>
</evidence>
<dbReference type="Proteomes" id="UP001232493">
    <property type="component" value="Chromosome"/>
</dbReference>
<evidence type="ECO:0000256" key="3">
    <source>
        <dbReference type="ARBA" id="ARBA00022475"/>
    </source>
</evidence>
<evidence type="ECO:0000313" key="9">
    <source>
        <dbReference type="Proteomes" id="UP001232493"/>
    </source>
</evidence>
<keyword evidence="6 7" id="KW-0472">Membrane</keyword>
<dbReference type="EMBL" id="CP069362">
    <property type="protein sequence ID" value="WGS64850.1"/>
    <property type="molecule type" value="Genomic_DNA"/>
</dbReference>
<keyword evidence="9" id="KW-1185">Reference proteome</keyword>